<dbReference type="OrthoDB" id="10277343at2759"/>
<evidence type="ECO:0000313" key="4">
    <source>
        <dbReference type="Proteomes" id="UP000684084"/>
    </source>
</evidence>
<keyword evidence="2" id="KW-0732">Signal</keyword>
<feature type="region of interest" description="Disordered" evidence="1">
    <location>
        <begin position="29"/>
        <end position="63"/>
    </location>
</feature>
<evidence type="ECO:0000313" key="3">
    <source>
        <dbReference type="EMBL" id="CAB5383418.1"/>
    </source>
</evidence>
<feature type="signal peptide" evidence="2">
    <location>
        <begin position="1"/>
        <end position="28"/>
    </location>
</feature>
<dbReference type="VEuPathDB" id="FungiDB:RhiirA1_395239"/>
<dbReference type="EMBL" id="CAGKOT010000048">
    <property type="protein sequence ID" value="CAB5383418.1"/>
    <property type="molecule type" value="Genomic_DNA"/>
</dbReference>
<dbReference type="AlphaFoldDB" id="A0A2I1DY06"/>
<name>A0A2I1DY06_9GLOM</name>
<accession>A0A2I1DY06</accession>
<dbReference type="Proteomes" id="UP000684084">
    <property type="component" value="Unassembled WGS sequence"/>
</dbReference>
<comment type="caution">
    <text evidence="3">The sequence shown here is derived from an EMBL/GenBank/DDBJ whole genome shotgun (WGS) entry which is preliminary data.</text>
</comment>
<reference evidence="3" key="1">
    <citation type="submission" date="2020-05" db="EMBL/GenBank/DDBJ databases">
        <authorList>
            <person name="Rincon C."/>
            <person name="Sanders R I."/>
            <person name="Robbins C."/>
            <person name="Chaturvedi A."/>
        </authorList>
    </citation>
    <scope>NUCLEOTIDE SEQUENCE</scope>
    <source>
        <strain evidence="3">CHB12</strain>
    </source>
</reference>
<feature type="chain" id="PRO_5043489866" evidence="2">
    <location>
        <begin position="29"/>
        <end position="199"/>
    </location>
</feature>
<gene>
    <name evidence="3" type="ORF">CHRIB12_LOCUS18411</name>
</gene>
<protein>
    <submittedName>
        <fullName evidence="3">Uncharacterized protein</fullName>
    </submittedName>
</protein>
<feature type="compositionally biased region" description="Polar residues" evidence="1">
    <location>
        <begin position="40"/>
        <end position="50"/>
    </location>
</feature>
<evidence type="ECO:0000256" key="2">
    <source>
        <dbReference type="SAM" id="SignalP"/>
    </source>
</evidence>
<proteinExistence type="predicted"/>
<sequence>MDLNNALLIGLLIILVGLFAYLSTQISAGDSSKKQGNMEPYQSASDQSSTENEKGSCSHNCRPFKTPEEILSAERMEELENSENIGGTESYEFNNKKRAYEQQQEGPSVNYENYLEKLVIDNEAQENHDCWVKDMDPWLNMTNSNYNSGIELDTYIPWQGLVRPEAVPDEDSKYYPQVTEVDSSNFRKEKGSIYDFINN</sequence>
<evidence type="ECO:0000256" key="1">
    <source>
        <dbReference type="SAM" id="MobiDB-lite"/>
    </source>
</evidence>
<organism evidence="3 4">
    <name type="scientific">Rhizophagus irregularis</name>
    <dbReference type="NCBI Taxonomy" id="588596"/>
    <lineage>
        <taxon>Eukaryota</taxon>
        <taxon>Fungi</taxon>
        <taxon>Fungi incertae sedis</taxon>
        <taxon>Mucoromycota</taxon>
        <taxon>Glomeromycotina</taxon>
        <taxon>Glomeromycetes</taxon>
        <taxon>Glomerales</taxon>
        <taxon>Glomeraceae</taxon>
        <taxon>Rhizophagus</taxon>
    </lineage>
</organism>